<dbReference type="Gene3D" id="3.40.50.1820">
    <property type="entry name" value="alpha/beta hydrolase"/>
    <property type="match status" value="1"/>
</dbReference>
<evidence type="ECO:0000313" key="3">
    <source>
        <dbReference type="EMBL" id="GAA3036363.1"/>
    </source>
</evidence>
<keyword evidence="4" id="KW-1185">Reference proteome</keyword>
<dbReference type="RefSeq" id="WP_234516812.1">
    <property type="nucleotide sequence ID" value="NZ_BAAAUF010000012.1"/>
</dbReference>
<dbReference type="Pfam" id="PF00561">
    <property type="entry name" value="Abhydrolase_1"/>
    <property type="match status" value="1"/>
</dbReference>
<gene>
    <name evidence="3" type="ORF">GCM10010448_18390</name>
</gene>
<proteinExistence type="predicted"/>
<dbReference type="EMBL" id="BAAAUF010000012">
    <property type="protein sequence ID" value="GAA3036363.1"/>
    <property type="molecule type" value="Genomic_DNA"/>
</dbReference>
<evidence type="ECO:0000256" key="1">
    <source>
        <dbReference type="SAM" id="SignalP"/>
    </source>
</evidence>
<feature type="signal peptide" evidence="1">
    <location>
        <begin position="1"/>
        <end position="19"/>
    </location>
</feature>
<reference evidence="4" key="1">
    <citation type="journal article" date="2019" name="Int. J. Syst. Evol. Microbiol.">
        <title>The Global Catalogue of Microorganisms (GCM) 10K type strain sequencing project: providing services to taxonomists for standard genome sequencing and annotation.</title>
        <authorList>
            <consortium name="The Broad Institute Genomics Platform"/>
            <consortium name="The Broad Institute Genome Sequencing Center for Infectious Disease"/>
            <person name="Wu L."/>
            <person name="Ma J."/>
        </authorList>
    </citation>
    <scope>NUCLEOTIDE SEQUENCE [LARGE SCALE GENOMIC DNA]</scope>
    <source>
        <strain evidence="4">JCM 9091</strain>
    </source>
</reference>
<dbReference type="Proteomes" id="UP001501532">
    <property type="component" value="Unassembled WGS sequence"/>
</dbReference>
<dbReference type="InterPro" id="IPR029058">
    <property type="entry name" value="AB_hydrolase_fold"/>
</dbReference>
<evidence type="ECO:0000313" key="4">
    <source>
        <dbReference type="Proteomes" id="UP001501532"/>
    </source>
</evidence>
<dbReference type="SUPFAM" id="SSF53474">
    <property type="entry name" value="alpha/beta-Hydrolases"/>
    <property type="match status" value="1"/>
</dbReference>
<comment type="caution">
    <text evidence="3">The sequence shown here is derived from an EMBL/GenBank/DDBJ whole genome shotgun (WGS) entry which is preliminary data.</text>
</comment>
<protein>
    <submittedName>
        <fullName evidence="3">Alpha/beta fold hydrolase</fullName>
    </submittedName>
</protein>
<feature type="domain" description="AB hydrolase-1" evidence="2">
    <location>
        <begin position="157"/>
        <end position="272"/>
    </location>
</feature>
<organism evidence="3 4">
    <name type="scientific">Streptomyces glomeratus</name>
    <dbReference type="NCBI Taxonomy" id="284452"/>
    <lineage>
        <taxon>Bacteria</taxon>
        <taxon>Bacillati</taxon>
        <taxon>Actinomycetota</taxon>
        <taxon>Actinomycetes</taxon>
        <taxon>Kitasatosporales</taxon>
        <taxon>Streptomycetaceae</taxon>
        <taxon>Streptomyces</taxon>
    </lineage>
</organism>
<evidence type="ECO:0000259" key="2">
    <source>
        <dbReference type="Pfam" id="PF00561"/>
    </source>
</evidence>
<keyword evidence="1" id="KW-0732">Signal</keyword>
<sequence length="375" mass="40031">MRTVKAAAAAVTVAIAAGAAGIAAGRFASNAALKAPPGRPLPTEPRLTVHSTAAGRITLTRDLASRRPGIYGLSGDGSHAVVGPVLNTAPHSADTVVRRLERVVHGTLEPGDRTWLTPNLYVGDPGTALGLDHTDVDVQGELGVLPAWFVPGARDTWVITVHGLGTTREHPMNVIEFLHRQRFPVLDLAYRGDPGAPRPLDGLNHLGETEWRDVEAAIRHAVGHGAERVVLYGWSTGATMALRAAAHSTLRARVSGLVLDSPVLNWEATLRSLAMARRTPGALLPLAVRAAQGRTGLYGDHVHGPADPQQLTVPTLIFHGPDDAVAPWAPSRRLAERRGDLVTLHTVRDAPHGAMWNADPEAYEEALRRFLTPLM</sequence>
<dbReference type="PANTHER" id="PTHR12277:SF79">
    <property type="entry name" value="XAA-PRO DIPEPTIDYL-PEPTIDASE-RELATED"/>
    <property type="match status" value="1"/>
</dbReference>
<dbReference type="InterPro" id="IPR000073">
    <property type="entry name" value="AB_hydrolase_1"/>
</dbReference>
<dbReference type="PANTHER" id="PTHR12277">
    <property type="entry name" value="ALPHA/BETA HYDROLASE DOMAIN-CONTAINING PROTEIN"/>
    <property type="match status" value="1"/>
</dbReference>
<accession>A0ABP6LBR4</accession>
<name>A0ABP6LBR4_9ACTN</name>
<keyword evidence="3" id="KW-0378">Hydrolase</keyword>
<dbReference type="GO" id="GO:0016787">
    <property type="term" value="F:hydrolase activity"/>
    <property type="evidence" value="ECO:0007669"/>
    <property type="project" value="UniProtKB-KW"/>
</dbReference>
<feature type="chain" id="PRO_5046335450" evidence="1">
    <location>
        <begin position="20"/>
        <end position="375"/>
    </location>
</feature>